<evidence type="ECO:0000313" key="2">
    <source>
        <dbReference type="Proteomes" id="UP000489600"/>
    </source>
</evidence>
<gene>
    <name evidence="1" type="ORF">ANE_LOCUS2901</name>
</gene>
<accession>A0A565ASS8</accession>
<dbReference type="Proteomes" id="UP000489600">
    <property type="component" value="Unassembled WGS sequence"/>
</dbReference>
<keyword evidence="2" id="KW-1185">Reference proteome</keyword>
<evidence type="ECO:0000313" key="1">
    <source>
        <dbReference type="EMBL" id="VVA92456.1"/>
    </source>
</evidence>
<dbReference type="AlphaFoldDB" id="A0A565ASS8"/>
<sequence>MAVTTFFSVITMSAEHLLLPSTLSWSKSYADMSLRGAKNMRRTLKETCLRLLAERKKAIEPILELKSKV</sequence>
<organism evidence="1 2">
    <name type="scientific">Arabis nemorensis</name>
    <dbReference type="NCBI Taxonomy" id="586526"/>
    <lineage>
        <taxon>Eukaryota</taxon>
        <taxon>Viridiplantae</taxon>
        <taxon>Streptophyta</taxon>
        <taxon>Embryophyta</taxon>
        <taxon>Tracheophyta</taxon>
        <taxon>Spermatophyta</taxon>
        <taxon>Magnoliopsida</taxon>
        <taxon>eudicotyledons</taxon>
        <taxon>Gunneridae</taxon>
        <taxon>Pentapetalae</taxon>
        <taxon>rosids</taxon>
        <taxon>malvids</taxon>
        <taxon>Brassicales</taxon>
        <taxon>Brassicaceae</taxon>
        <taxon>Arabideae</taxon>
        <taxon>Arabis</taxon>
    </lineage>
</organism>
<dbReference type="EMBL" id="CABITT030000001">
    <property type="protein sequence ID" value="VVA92456.1"/>
    <property type="molecule type" value="Genomic_DNA"/>
</dbReference>
<comment type="caution">
    <text evidence="1">The sequence shown here is derived from an EMBL/GenBank/DDBJ whole genome shotgun (WGS) entry which is preliminary data.</text>
</comment>
<proteinExistence type="predicted"/>
<reference evidence="1" key="1">
    <citation type="submission" date="2019-07" db="EMBL/GenBank/DDBJ databases">
        <authorList>
            <person name="Dittberner H."/>
        </authorList>
    </citation>
    <scope>NUCLEOTIDE SEQUENCE [LARGE SCALE GENOMIC DNA]</scope>
</reference>
<protein>
    <submittedName>
        <fullName evidence="1">Uncharacterized protein</fullName>
    </submittedName>
</protein>
<name>A0A565ASS8_9BRAS</name>